<evidence type="ECO:0008006" key="4">
    <source>
        <dbReference type="Google" id="ProtNLM"/>
    </source>
</evidence>
<feature type="chain" id="PRO_5036443457" description="Secreted protein" evidence="2">
    <location>
        <begin position="19"/>
        <end position="129"/>
    </location>
</feature>
<evidence type="ECO:0000256" key="2">
    <source>
        <dbReference type="SAM" id="SignalP"/>
    </source>
</evidence>
<dbReference type="Proteomes" id="UP000075882">
    <property type="component" value="Unassembled WGS sequence"/>
</dbReference>
<organism evidence="3">
    <name type="scientific">Anopheles coluzzii</name>
    <name type="common">African malaria mosquito</name>
    <dbReference type="NCBI Taxonomy" id="1518534"/>
    <lineage>
        <taxon>Eukaryota</taxon>
        <taxon>Metazoa</taxon>
        <taxon>Ecdysozoa</taxon>
        <taxon>Arthropoda</taxon>
        <taxon>Hexapoda</taxon>
        <taxon>Insecta</taxon>
        <taxon>Pterygota</taxon>
        <taxon>Neoptera</taxon>
        <taxon>Endopterygota</taxon>
        <taxon>Diptera</taxon>
        <taxon>Nematocera</taxon>
        <taxon>Culicoidea</taxon>
        <taxon>Culicidae</taxon>
        <taxon>Anophelinae</taxon>
        <taxon>Anopheles</taxon>
    </lineage>
</organism>
<name>A0A8W7PRK0_ANOCL</name>
<proteinExistence type="predicted"/>
<evidence type="ECO:0000313" key="3">
    <source>
        <dbReference type="EnsemblMetazoa" id="ACOM036555-PA.1"/>
    </source>
</evidence>
<protein>
    <recommendedName>
        <fullName evidence="4">Secreted protein</fullName>
    </recommendedName>
</protein>
<accession>A0A8W7PRK0</accession>
<feature type="signal peptide" evidence="2">
    <location>
        <begin position="1"/>
        <end position="18"/>
    </location>
</feature>
<feature type="region of interest" description="Disordered" evidence="1">
    <location>
        <begin position="58"/>
        <end position="101"/>
    </location>
</feature>
<evidence type="ECO:0000256" key="1">
    <source>
        <dbReference type="SAM" id="MobiDB-lite"/>
    </source>
</evidence>
<feature type="compositionally biased region" description="Basic and acidic residues" evidence="1">
    <location>
        <begin position="62"/>
        <end position="100"/>
    </location>
</feature>
<sequence>MCIIIIVIIIITIHSGGGGGVHVFYGVALKSLARPGARFVPRNGILEPQYVRYERGVPQQEQFRHAPQHDHRKVGREDEVRQQEPQRTHYRTDEGTDQHLGKCVIEQVDPAEADEKCGRPTDGKYQQSY</sequence>
<dbReference type="AlphaFoldDB" id="A0A8W7PRK0"/>
<keyword evidence="2" id="KW-0732">Signal</keyword>
<dbReference type="EnsemblMetazoa" id="ACOM036555-RA">
    <property type="protein sequence ID" value="ACOM036555-PA.1"/>
    <property type="gene ID" value="ACOM036555"/>
</dbReference>
<reference evidence="3" key="1">
    <citation type="submission" date="2022-08" db="UniProtKB">
        <authorList>
            <consortium name="EnsemblMetazoa"/>
        </authorList>
    </citation>
    <scope>IDENTIFICATION</scope>
</reference>